<evidence type="ECO:0000313" key="2">
    <source>
        <dbReference type="WBParaSite" id="PS1159_v2.g17901.t1"/>
    </source>
</evidence>
<name>A0AC35FIW0_9BILA</name>
<dbReference type="Proteomes" id="UP000887580">
    <property type="component" value="Unplaced"/>
</dbReference>
<accession>A0AC35FIW0</accession>
<dbReference type="WBParaSite" id="PS1159_v2.g17901.t1">
    <property type="protein sequence ID" value="PS1159_v2.g17901.t1"/>
    <property type="gene ID" value="PS1159_v2.g17901"/>
</dbReference>
<sequence>MEASKNDLELLGDNFFSDIAYQNGKNIELRSGYKDKEMDIILKNGFFEVEMDLKTCMGKSIFCYNSTDKMDPLTEMCFPGFCGFQVECFIYNDEHFGDISKVILNAEIYDSTETTTNSSMLLRTKIPKISTEKTEDATLPYVAYLYWNDLCCFAKKKMPLSPPDLNNVGVPQPKPAAEQEPKTEIIPTKSMISKESEAQQSNANDLPSSTNATVQKELKLKKSKPIVDNKKSSIVKKSSQQLPTETSESDAKRNPKIIIKNEKELKKEVQKKKPSQMVANKKFPPFNVVKGGGRFDTVSKS</sequence>
<reference evidence="2" key="1">
    <citation type="submission" date="2022-11" db="UniProtKB">
        <authorList>
            <consortium name="WormBaseParasite"/>
        </authorList>
    </citation>
    <scope>IDENTIFICATION</scope>
</reference>
<evidence type="ECO:0000313" key="1">
    <source>
        <dbReference type="Proteomes" id="UP000887580"/>
    </source>
</evidence>
<organism evidence="1 2">
    <name type="scientific">Panagrolaimus sp. PS1159</name>
    <dbReference type="NCBI Taxonomy" id="55785"/>
    <lineage>
        <taxon>Eukaryota</taxon>
        <taxon>Metazoa</taxon>
        <taxon>Ecdysozoa</taxon>
        <taxon>Nematoda</taxon>
        <taxon>Chromadorea</taxon>
        <taxon>Rhabditida</taxon>
        <taxon>Tylenchina</taxon>
        <taxon>Panagrolaimomorpha</taxon>
        <taxon>Panagrolaimoidea</taxon>
        <taxon>Panagrolaimidae</taxon>
        <taxon>Panagrolaimus</taxon>
    </lineage>
</organism>
<proteinExistence type="predicted"/>
<protein>
    <submittedName>
        <fullName evidence="2">Uncharacterized protein</fullName>
    </submittedName>
</protein>